<feature type="transmembrane region" description="Helical" evidence="10">
    <location>
        <begin position="51"/>
        <end position="75"/>
    </location>
</feature>
<evidence type="ECO:0000256" key="5">
    <source>
        <dbReference type="ARBA" id="ARBA00022692"/>
    </source>
</evidence>
<dbReference type="GO" id="GO:0065002">
    <property type="term" value="P:intracellular protein transmembrane transport"/>
    <property type="evidence" value="ECO:0007669"/>
    <property type="project" value="TreeGrafter"/>
</dbReference>
<keyword evidence="5 10" id="KW-0812">Transmembrane</keyword>
<comment type="caution">
    <text evidence="10">Lacks conserved residue(s) required for the propagation of feature annotation.</text>
</comment>
<evidence type="ECO:0000256" key="11">
    <source>
        <dbReference type="SAM" id="MobiDB-lite"/>
    </source>
</evidence>
<evidence type="ECO:0000256" key="2">
    <source>
        <dbReference type="ARBA" id="ARBA00008445"/>
    </source>
</evidence>
<dbReference type="InterPro" id="IPR004692">
    <property type="entry name" value="SecG"/>
</dbReference>
<organism evidence="12 13">
    <name type="scientific">candidate division TA06 bacterium</name>
    <dbReference type="NCBI Taxonomy" id="2250710"/>
    <lineage>
        <taxon>Bacteria</taxon>
        <taxon>Bacteria division TA06</taxon>
    </lineage>
</organism>
<sequence length="111" mass="12155">MIVFLTAMHFLIAILLIMIILVQQENASVTSMFGGMTESTFGGRGAAPIMIKITSVLAILFAITSLILASAASNVKTKKKLDFQKTEQKIPVNNNEQQQNENLPFDNLEGK</sequence>
<keyword evidence="7 10" id="KW-1133">Transmembrane helix</keyword>
<keyword evidence="9 10" id="KW-0472">Membrane</keyword>
<dbReference type="AlphaFoldDB" id="A0A660SH62"/>
<accession>A0A660SH62</accession>
<dbReference type="GO" id="GO:0015450">
    <property type="term" value="F:protein-transporting ATPase activity"/>
    <property type="evidence" value="ECO:0007669"/>
    <property type="project" value="UniProtKB-UniRule"/>
</dbReference>
<keyword evidence="4 10" id="KW-1003">Cell membrane</keyword>
<evidence type="ECO:0000256" key="1">
    <source>
        <dbReference type="ARBA" id="ARBA00004651"/>
    </source>
</evidence>
<evidence type="ECO:0000256" key="10">
    <source>
        <dbReference type="RuleBase" id="RU365087"/>
    </source>
</evidence>
<protein>
    <recommendedName>
        <fullName evidence="10">Protein-export membrane protein SecG</fullName>
    </recommendedName>
</protein>
<dbReference type="Proteomes" id="UP000271125">
    <property type="component" value="Unassembled WGS sequence"/>
</dbReference>
<dbReference type="PANTHER" id="PTHR34182">
    <property type="entry name" value="PROTEIN-EXPORT MEMBRANE PROTEIN SECG"/>
    <property type="match status" value="1"/>
</dbReference>
<dbReference type="NCBIfam" id="TIGR00810">
    <property type="entry name" value="secG"/>
    <property type="match status" value="1"/>
</dbReference>
<evidence type="ECO:0000256" key="9">
    <source>
        <dbReference type="ARBA" id="ARBA00023136"/>
    </source>
</evidence>
<feature type="compositionally biased region" description="Low complexity" evidence="11">
    <location>
        <begin position="93"/>
        <end position="102"/>
    </location>
</feature>
<comment type="similarity">
    <text evidence="2 10">Belongs to the SecG family.</text>
</comment>
<comment type="function">
    <text evidence="10">Involved in protein export. Participates in an early event of protein translocation.</text>
</comment>
<evidence type="ECO:0000256" key="6">
    <source>
        <dbReference type="ARBA" id="ARBA00022927"/>
    </source>
</evidence>
<keyword evidence="3 10" id="KW-0813">Transport</keyword>
<dbReference type="EMBL" id="QNBD01000189">
    <property type="protein sequence ID" value="RKX69476.1"/>
    <property type="molecule type" value="Genomic_DNA"/>
</dbReference>
<keyword evidence="8 10" id="KW-0811">Translocation</keyword>
<dbReference type="GO" id="GO:0043952">
    <property type="term" value="P:protein transport by the Sec complex"/>
    <property type="evidence" value="ECO:0007669"/>
    <property type="project" value="TreeGrafter"/>
</dbReference>
<gene>
    <name evidence="12" type="primary">secG</name>
    <name evidence="12" type="ORF">DRP43_04360</name>
</gene>
<name>A0A660SH62_UNCT6</name>
<reference evidence="12 13" key="1">
    <citation type="submission" date="2018-06" db="EMBL/GenBank/DDBJ databases">
        <title>Extensive metabolic versatility and redundancy in microbially diverse, dynamic hydrothermal sediments.</title>
        <authorList>
            <person name="Dombrowski N."/>
            <person name="Teske A."/>
            <person name="Baker B.J."/>
        </authorList>
    </citation>
    <scope>NUCLEOTIDE SEQUENCE [LARGE SCALE GENOMIC DNA]</scope>
    <source>
        <strain evidence="12">B10_G13</strain>
    </source>
</reference>
<evidence type="ECO:0000256" key="7">
    <source>
        <dbReference type="ARBA" id="ARBA00022989"/>
    </source>
</evidence>
<comment type="caution">
    <text evidence="12">The sequence shown here is derived from an EMBL/GenBank/DDBJ whole genome shotgun (WGS) entry which is preliminary data.</text>
</comment>
<feature type="region of interest" description="Disordered" evidence="11">
    <location>
        <begin position="87"/>
        <end position="111"/>
    </location>
</feature>
<evidence type="ECO:0000313" key="12">
    <source>
        <dbReference type="EMBL" id="RKX69476.1"/>
    </source>
</evidence>
<keyword evidence="6 10" id="KW-0653">Protein transport</keyword>
<dbReference type="Pfam" id="PF03840">
    <property type="entry name" value="SecG"/>
    <property type="match status" value="1"/>
</dbReference>
<dbReference type="GO" id="GO:0009306">
    <property type="term" value="P:protein secretion"/>
    <property type="evidence" value="ECO:0007669"/>
    <property type="project" value="UniProtKB-UniRule"/>
</dbReference>
<dbReference type="PRINTS" id="PR01651">
    <property type="entry name" value="SECGEXPORT"/>
</dbReference>
<dbReference type="GO" id="GO:0005886">
    <property type="term" value="C:plasma membrane"/>
    <property type="evidence" value="ECO:0007669"/>
    <property type="project" value="UniProtKB-SubCell"/>
</dbReference>
<evidence type="ECO:0000256" key="3">
    <source>
        <dbReference type="ARBA" id="ARBA00022448"/>
    </source>
</evidence>
<evidence type="ECO:0000256" key="4">
    <source>
        <dbReference type="ARBA" id="ARBA00022475"/>
    </source>
</evidence>
<evidence type="ECO:0000256" key="8">
    <source>
        <dbReference type="ARBA" id="ARBA00023010"/>
    </source>
</evidence>
<proteinExistence type="inferred from homology"/>
<comment type="subcellular location">
    <subcellularLocation>
        <location evidence="1 10">Cell membrane</location>
        <topology evidence="1 10">Multi-pass membrane protein</topology>
    </subcellularLocation>
</comment>
<dbReference type="PANTHER" id="PTHR34182:SF1">
    <property type="entry name" value="PROTEIN-EXPORT MEMBRANE PROTEIN SECG"/>
    <property type="match status" value="1"/>
</dbReference>
<evidence type="ECO:0000313" key="13">
    <source>
        <dbReference type="Proteomes" id="UP000271125"/>
    </source>
</evidence>